<dbReference type="Gene3D" id="3.50.50.60">
    <property type="entry name" value="FAD/NAD(P)-binding domain"/>
    <property type="match status" value="1"/>
</dbReference>
<evidence type="ECO:0000256" key="3">
    <source>
        <dbReference type="ARBA" id="ARBA00022827"/>
    </source>
</evidence>
<dbReference type="InterPro" id="IPR036188">
    <property type="entry name" value="FAD/NAD-bd_sf"/>
</dbReference>
<sequence length="483" mass="53184">MSAPEILSASVAPETSEPKPKVLIAGAGIGGLTLALLLHKANVPFLVLERATEIKPLGAAFVLGPSVASLLSQLGIYDEFVAMGKPQMKMNILDENLKLQFANDFSHIKDVAGTGYYSFSRPDLHQLLWRHLPRENIHLGKKIVNYDDDSEGVLVRCADGSSYRGHILVGADGAYSAVRHHMFKAIKAKRPLPVSDDVAPPFGCVCLVGQTEVLDPEDFPRLKSETCDANSVLGVKNMCTWITLTTKANTVCWMVIRFLDKESSKDDQSFRIDEWGPEATEAMCKEVRTFKVPGGKDDKVLTIGDYIDRTPKDLISKVMLEEKVYETWSSGRAVLLGDACHKMNPCGAAGAVTAMHDAAALANWISTLKFPSMTDLDQVFKEYRAERYPVAKEAFETSQMFTKMAGKSLTAVLVRASMKHVPAFLWRRILISMSASRPQVSFLPLVEDKGEVKPLHQPSLHKTLSLAKKQAFDDAFDNAVTVI</sequence>
<dbReference type="AlphaFoldDB" id="A0A9P5SKK5"/>
<evidence type="ECO:0000313" key="7">
    <source>
        <dbReference type="Proteomes" id="UP000696485"/>
    </source>
</evidence>
<proteinExistence type="inferred from homology"/>
<dbReference type="SUPFAM" id="SSF51905">
    <property type="entry name" value="FAD/NAD(P)-binding domain"/>
    <property type="match status" value="1"/>
</dbReference>
<evidence type="ECO:0000313" key="6">
    <source>
        <dbReference type="EMBL" id="KAF9331492.1"/>
    </source>
</evidence>
<comment type="similarity">
    <text evidence="1">Belongs to the paxM FAD-dependent monooxygenase family.</text>
</comment>
<accession>A0A9P5SKK5</accession>
<protein>
    <recommendedName>
        <fullName evidence="5">FAD-binding domain-containing protein</fullName>
    </recommendedName>
</protein>
<dbReference type="Pfam" id="PF01494">
    <property type="entry name" value="FAD_binding_3"/>
    <property type="match status" value="2"/>
</dbReference>
<dbReference type="InterPro" id="IPR002938">
    <property type="entry name" value="FAD-bd"/>
</dbReference>
<dbReference type="Proteomes" id="UP000696485">
    <property type="component" value="Unassembled WGS sequence"/>
</dbReference>
<feature type="domain" description="FAD-binding" evidence="5">
    <location>
        <begin position="313"/>
        <end position="396"/>
    </location>
</feature>
<feature type="domain" description="FAD-binding" evidence="5">
    <location>
        <begin position="21"/>
        <end position="182"/>
    </location>
</feature>
<dbReference type="GO" id="GO:0004497">
    <property type="term" value="F:monooxygenase activity"/>
    <property type="evidence" value="ECO:0007669"/>
    <property type="project" value="InterPro"/>
</dbReference>
<organism evidence="6 7">
    <name type="scientific">Podila minutissima</name>
    <dbReference type="NCBI Taxonomy" id="64525"/>
    <lineage>
        <taxon>Eukaryota</taxon>
        <taxon>Fungi</taxon>
        <taxon>Fungi incertae sedis</taxon>
        <taxon>Mucoromycota</taxon>
        <taxon>Mortierellomycotina</taxon>
        <taxon>Mortierellomycetes</taxon>
        <taxon>Mortierellales</taxon>
        <taxon>Mortierellaceae</taxon>
        <taxon>Podila</taxon>
    </lineage>
</organism>
<keyword evidence="2" id="KW-0285">Flavoprotein</keyword>
<comment type="caution">
    <text evidence="6">The sequence shown here is derived from an EMBL/GenBank/DDBJ whole genome shotgun (WGS) entry which is preliminary data.</text>
</comment>
<dbReference type="PANTHER" id="PTHR47356">
    <property type="entry name" value="FAD-DEPENDENT MONOOXYGENASE ASQG-RELATED"/>
    <property type="match status" value="1"/>
</dbReference>
<keyword evidence="4" id="KW-0560">Oxidoreductase</keyword>
<keyword evidence="7" id="KW-1185">Reference proteome</keyword>
<evidence type="ECO:0000256" key="1">
    <source>
        <dbReference type="ARBA" id="ARBA00007992"/>
    </source>
</evidence>
<dbReference type="PANTHER" id="PTHR47356:SF2">
    <property type="entry name" value="FAD-BINDING DOMAIN-CONTAINING PROTEIN-RELATED"/>
    <property type="match status" value="1"/>
</dbReference>
<dbReference type="InterPro" id="IPR050562">
    <property type="entry name" value="FAD_mOase_fung"/>
</dbReference>
<gene>
    <name evidence="6" type="ORF">BG006_005637</name>
</gene>
<reference evidence="6" key="1">
    <citation type="journal article" date="2020" name="Fungal Divers.">
        <title>Resolving the Mortierellaceae phylogeny through synthesis of multi-gene phylogenetics and phylogenomics.</title>
        <authorList>
            <person name="Vandepol N."/>
            <person name="Liber J."/>
            <person name="Desiro A."/>
            <person name="Na H."/>
            <person name="Kennedy M."/>
            <person name="Barry K."/>
            <person name="Grigoriev I.V."/>
            <person name="Miller A.N."/>
            <person name="O'Donnell K."/>
            <person name="Stajich J.E."/>
            <person name="Bonito G."/>
        </authorList>
    </citation>
    <scope>NUCLEOTIDE SEQUENCE</scope>
    <source>
        <strain evidence="6">NVP1</strain>
    </source>
</reference>
<dbReference type="PRINTS" id="PR00420">
    <property type="entry name" value="RNGMNOXGNASE"/>
</dbReference>
<keyword evidence="3" id="KW-0274">FAD</keyword>
<name>A0A9P5SKK5_9FUNG</name>
<evidence type="ECO:0000259" key="5">
    <source>
        <dbReference type="Pfam" id="PF01494"/>
    </source>
</evidence>
<evidence type="ECO:0000256" key="4">
    <source>
        <dbReference type="ARBA" id="ARBA00023002"/>
    </source>
</evidence>
<evidence type="ECO:0000256" key="2">
    <source>
        <dbReference type="ARBA" id="ARBA00022630"/>
    </source>
</evidence>
<dbReference type="GO" id="GO:0071949">
    <property type="term" value="F:FAD binding"/>
    <property type="evidence" value="ECO:0007669"/>
    <property type="project" value="InterPro"/>
</dbReference>
<dbReference type="EMBL" id="JAAAUY010000319">
    <property type="protein sequence ID" value="KAF9331492.1"/>
    <property type="molecule type" value="Genomic_DNA"/>
</dbReference>